<sequence length="38" mass="4389">MIKLLQKNAPKIKHTIAAARLHRAVVRWSDGLLHIYII</sequence>
<proteinExistence type="predicted"/>
<protein>
    <submittedName>
        <fullName evidence="1">RNA polymerase II-associated factor 1</fullName>
    </submittedName>
</protein>
<organism evidence="1">
    <name type="scientific">Siphoviridae sp. ctK9J6</name>
    <dbReference type="NCBI Taxonomy" id="2825437"/>
    <lineage>
        <taxon>Viruses</taxon>
        <taxon>Duplodnaviria</taxon>
        <taxon>Heunggongvirae</taxon>
        <taxon>Uroviricota</taxon>
        <taxon>Caudoviricetes</taxon>
    </lineage>
</organism>
<dbReference type="EMBL" id="BK015600">
    <property type="protein sequence ID" value="DAE15246.1"/>
    <property type="molecule type" value="Genomic_DNA"/>
</dbReference>
<evidence type="ECO:0000313" key="1">
    <source>
        <dbReference type="EMBL" id="DAE15246.1"/>
    </source>
</evidence>
<reference evidence="1" key="1">
    <citation type="journal article" date="2021" name="Proc. Natl. Acad. Sci. U.S.A.">
        <title>A Catalog of Tens of Thousands of Viruses from Human Metagenomes Reveals Hidden Associations with Chronic Diseases.</title>
        <authorList>
            <person name="Tisza M.J."/>
            <person name="Buck C.B."/>
        </authorList>
    </citation>
    <scope>NUCLEOTIDE SEQUENCE</scope>
    <source>
        <strain evidence="1">CtK9J6</strain>
    </source>
</reference>
<accession>A0A8S5Q7A3</accession>
<name>A0A8S5Q7A3_9CAUD</name>